<comment type="caution">
    <text evidence="1">The sequence shown here is derived from an EMBL/GenBank/DDBJ whole genome shotgun (WGS) entry which is preliminary data.</text>
</comment>
<evidence type="ECO:0000313" key="1">
    <source>
        <dbReference type="EMBL" id="KAK1681304.1"/>
    </source>
</evidence>
<gene>
    <name evidence="1" type="ORF">QYE76_042152</name>
</gene>
<name>A0AAD8WUU0_LOLMU</name>
<protein>
    <submittedName>
        <fullName evidence="1">Uncharacterized protein</fullName>
    </submittedName>
</protein>
<sequence>MYISCERLRETKYDHQCRKQIYGRVLDSKKGSRVSYCCVLAPLAPMPKPSVWHTSNKAGSMAIGRANGGRKWCSGWVANAWDGVLRWLRVREMLTRSEMLIGSWKVLCLDKHSSLLDPGGVPDEVESLERGTSLNCMDMNELILGCMSTESTSSVPLLKKWRQELACEALLG</sequence>
<dbReference type="AlphaFoldDB" id="A0AAD8WUU0"/>
<dbReference type="EMBL" id="JAUUTY010000002">
    <property type="protein sequence ID" value="KAK1681304.1"/>
    <property type="molecule type" value="Genomic_DNA"/>
</dbReference>
<accession>A0AAD8WUU0</accession>
<dbReference type="Proteomes" id="UP001231189">
    <property type="component" value="Unassembled WGS sequence"/>
</dbReference>
<reference evidence="1" key="1">
    <citation type="submission" date="2023-07" db="EMBL/GenBank/DDBJ databases">
        <title>A chromosome-level genome assembly of Lolium multiflorum.</title>
        <authorList>
            <person name="Chen Y."/>
            <person name="Copetti D."/>
            <person name="Kolliker R."/>
            <person name="Studer B."/>
        </authorList>
    </citation>
    <scope>NUCLEOTIDE SEQUENCE</scope>
    <source>
        <strain evidence="1">02402/16</strain>
        <tissue evidence="1">Leaf</tissue>
    </source>
</reference>
<evidence type="ECO:0000313" key="2">
    <source>
        <dbReference type="Proteomes" id="UP001231189"/>
    </source>
</evidence>
<proteinExistence type="predicted"/>
<keyword evidence="2" id="KW-1185">Reference proteome</keyword>
<organism evidence="1 2">
    <name type="scientific">Lolium multiflorum</name>
    <name type="common">Italian ryegrass</name>
    <name type="synonym">Lolium perenne subsp. multiflorum</name>
    <dbReference type="NCBI Taxonomy" id="4521"/>
    <lineage>
        <taxon>Eukaryota</taxon>
        <taxon>Viridiplantae</taxon>
        <taxon>Streptophyta</taxon>
        <taxon>Embryophyta</taxon>
        <taxon>Tracheophyta</taxon>
        <taxon>Spermatophyta</taxon>
        <taxon>Magnoliopsida</taxon>
        <taxon>Liliopsida</taxon>
        <taxon>Poales</taxon>
        <taxon>Poaceae</taxon>
        <taxon>BOP clade</taxon>
        <taxon>Pooideae</taxon>
        <taxon>Poodae</taxon>
        <taxon>Poeae</taxon>
        <taxon>Poeae Chloroplast Group 2 (Poeae type)</taxon>
        <taxon>Loliodinae</taxon>
        <taxon>Loliinae</taxon>
        <taxon>Lolium</taxon>
    </lineage>
</organism>